<dbReference type="SUPFAM" id="SSF53474">
    <property type="entry name" value="alpha/beta-Hydrolases"/>
    <property type="match status" value="1"/>
</dbReference>
<dbReference type="Proteomes" id="UP000541610">
    <property type="component" value="Unassembled WGS sequence"/>
</dbReference>
<dbReference type="EMBL" id="JABANP010000094">
    <property type="protein sequence ID" value="KAF4690673.1"/>
    <property type="molecule type" value="Genomic_DNA"/>
</dbReference>
<dbReference type="Gene3D" id="3.40.50.1820">
    <property type="entry name" value="alpha/beta hydrolase"/>
    <property type="match status" value="1"/>
</dbReference>
<evidence type="ECO:0000256" key="4">
    <source>
        <dbReference type="ARBA" id="ARBA00022801"/>
    </source>
</evidence>
<keyword evidence="3" id="KW-0645">Protease</keyword>
<evidence type="ECO:0000256" key="2">
    <source>
        <dbReference type="ARBA" id="ARBA00022645"/>
    </source>
</evidence>
<name>A0A7J6P3B9_PEROL</name>
<dbReference type="InterPro" id="IPR029058">
    <property type="entry name" value="AB_hydrolase_fold"/>
</dbReference>
<dbReference type="GO" id="GO:0006508">
    <property type="term" value="P:proteolysis"/>
    <property type="evidence" value="ECO:0007669"/>
    <property type="project" value="UniProtKB-KW"/>
</dbReference>
<evidence type="ECO:0000256" key="1">
    <source>
        <dbReference type="ARBA" id="ARBA00009431"/>
    </source>
</evidence>
<comment type="similarity">
    <text evidence="1">Belongs to the peptidase S10 family.</text>
</comment>
<proteinExistence type="inferred from homology"/>
<dbReference type="OrthoDB" id="443318at2759"/>
<protein>
    <submittedName>
        <fullName evidence="6">Uncharacterized protein</fullName>
    </submittedName>
</protein>
<sequence length="467" mass="51823">MVHRRLALVAVTLRGIDTALRSPSVNELDDPTYPPGQNCLLLPGFPTLRGDACSLQDEGWIHGFIKHNEKGQGYFYLAAKAEDRPPETAPTFIQMFGGPGISSVGGALTSTAPCYVSESGESLVTNQYSWTKNANGIWIDAPGGVGLSDELNDDTISEYVQRMTLTIEGILKRHPYLGKELYVIGHSFDSSIAILVASQLMELSLPVKGVYSVDGLNGPAQRCSGYLEVATRRSLVEDPEIREMKQALESCRAKLEECQTNWEFDSGACKSIQALWSEVFLNPVKDNFVYDMRTVPAGECFFFKFHPGDVEVFLNQKSIREQLGVSREFKALNKQVLYKYTQPDTTPALVSLLDAGLKVLIAVGSEDYIVNTNSTLMWMRTLRGEYNYSTVVLQQATTLKTSRDETVGDVRKDIFDNRAKLAFIEITEAGHMPYMNKPAEMEWLLGAFIDGNLWSGDAGLKQTRPHS</sequence>
<dbReference type="PANTHER" id="PTHR11802:SF113">
    <property type="entry name" value="SERINE CARBOXYPEPTIDASE CTSA-4.1"/>
    <property type="match status" value="1"/>
</dbReference>
<dbReference type="InterPro" id="IPR001563">
    <property type="entry name" value="Peptidase_S10"/>
</dbReference>
<gene>
    <name evidence="6" type="ORF">FOZ60_017039</name>
</gene>
<keyword evidence="4" id="KW-0378">Hydrolase</keyword>
<keyword evidence="2" id="KW-0121">Carboxypeptidase</keyword>
<dbReference type="Pfam" id="PF00450">
    <property type="entry name" value="Peptidase_S10"/>
    <property type="match status" value="1"/>
</dbReference>
<comment type="caution">
    <text evidence="6">The sequence shown here is derived from an EMBL/GenBank/DDBJ whole genome shotgun (WGS) entry which is preliminary data.</text>
</comment>
<evidence type="ECO:0000256" key="5">
    <source>
        <dbReference type="ARBA" id="ARBA00023180"/>
    </source>
</evidence>
<evidence type="ECO:0000313" key="6">
    <source>
        <dbReference type="EMBL" id="KAF4690673.1"/>
    </source>
</evidence>
<evidence type="ECO:0000256" key="3">
    <source>
        <dbReference type="ARBA" id="ARBA00022670"/>
    </source>
</evidence>
<accession>A0A7J6P3B9</accession>
<keyword evidence="5" id="KW-0325">Glycoprotein</keyword>
<organism evidence="6 7">
    <name type="scientific">Perkinsus olseni</name>
    <name type="common">Perkinsus atlanticus</name>
    <dbReference type="NCBI Taxonomy" id="32597"/>
    <lineage>
        <taxon>Eukaryota</taxon>
        <taxon>Sar</taxon>
        <taxon>Alveolata</taxon>
        <taxon>Perkinsozoa</taxon>
        <taxon>Perkinsea</taxon>
        <taxon>Perkinsida</taxon>
        <taxon>Perkinsidae</taxon>
        <taxon>Perkinsus</taxon>
    </lineage>
</organism>
<dbReference type="AlphaFoldDB" id="A0A7J6P3B9"/>
<dbReference type="PANTHER" id="PTHR11802">
    <property type="entry name" value="SERINE PROTEASE FAMILY S10 SERINE CARBOXYPEPTIDASE"/>
    <property type="match status" value="1"/>
</dbReference>
<evidence type="ECO:0000313" key="7">
    <source>
        <dbReference type="Proteomes" id="UP000541610"/>
    </source>
</evidence>
<reference evidence="6 7" key="1">
    <citation type="submission" date="2020-04" db="EMBL/GenBank/DDBJ databases">
        <title>Perkinsus olseni comparative genomics.</title>
        <authorList>
            <person name="Bogema D.R."/>
        </authorList>
    </citation>
    <scope>NUCLEOTIDE SEQUENCE [LARGE SCALE GENOMIC DNA]</scope>
    <source>
        <strain evidence="6">00978-12</strain>
    </source>
</reference>
<dbReference type="GO" id="GO:0004185">
    <property type="term" value="F:serine-type carboxypeptidase activity"/>
    <property type="evidence" value="ECO:0007669"/>
    <property type="project" value="InterPro"/>
</dbReference>